<proteinExistence type="predicted"/>
<organism evidence="1 2">
    <name type="scientific">Elasticomyces elasticus</name>
    <dbReference type="NCBI Taxonomy" id="574655"/>
    <lineage>
        <taxon>Eukaryota</taxon>
        <taxon>Fungi</taxon>
        <taxon>Dikarya</taxon>
        <taxon>Ascomycota</taxon>
        <taxon>Pezizomycotina</taxon>
        <taxon>Dothideomycetes</taxon>
        <taxon>Dothideomycetidae</taxon>
        <taxon>Mycosphaerellales</taxon>
        <taxon>Teratosphaeriaceae</taxon>
        <taxon>Elasticomyces</taxon>
    </lineage>
</organism>
<dbReference type="AlphaFoldDB" id="A0AAN8A3U8"/>
<evidence type="ECO:0000313" key="2">
    <source>
        <dbReference type="Proteomes" id="UP001310594"/>
    </source>
</evidence>
<protein>
    <submittedName>
        <fullName evidence="1">Uncharacterized protein</fullName>
    </submittedName>
</protein>
<name>A0AAN8A3U8_9PEZI</name>
<dbReference type="EMBL" id="JAVRQU010000005">
    <property type="protein sequence ID" value="KAK5702800.1"/>
    <property type="molecule type" value="Genomic_DNA"/>
</dbReference>
<comment type="caution">
    <text evidence="1">The sequence shown here is derived from an EMBL/GenBank/DDBJ whole genome shotgun (WGS) entry which is preliminary data.</text>
</comment>
<accession>A0AAN8A3U8</accession>
<sequence length="612" mass="67366">MLKVQYIILDKLEFDSAVGKAYRGGVARVFGRKLTCSLDVTMGDFFYFIHEVTPGELATWAINHMPEKLVHVFENPPYTLDAVVAAAFVGFPQRLTSKLDNYLKRFRRERGYESEGQGSYAGVAGVGRKSSLESRSAEHAAAAKEAKSKPKYVAESSANASLQCSDAVDKVEASGQDAVEMGEGDVEEAHKEVYEEGYEEADEELAGVHTPTHTSLAPLKVYPTSFMVEQLRKAAREKLEVRSLGHFLAANAQPNVKQTFVAPEEELTCWGILTHMLNVEYIILDKLEVESTAGKAFRAGSGMTITPPSPGMKVTMETVFRLIRLATPGEVATWAIRYMPEKLVEVYSNAPWTQDDIVNASLPGYPKRYTSNVGVYHKRFRREAGYEKTGSYTGVAGIGQGSSFQTRGKSHSDHLNVAKANPKYVRPAPGTENTAPAKDYNGLMYQFWAHEHIEGCDTVHVLEAPRADDGPIKGSIDEALLLMEATLRPLNVSVQADHSHWKDARYSAVLPAALLAKFGLFGEQPLSALAGPMNTVPLCHDLPTRNGIRVSTNRASKLVRGGVVPVRLCDRVEDGYKAKDQDNRGVNFQDMFARCSSTKIPDDLARKMRARG</sequence>
<reference evidence="1" key="1">
    <citation type="submission" date="2023-08" db="EMBL/GenBank/DDBJ databases">
        <title>Black Yeasts Isolated from many extreme environments.</title>
        <authorList>
            <person name="Coleine C."/>
            <person name="Stajich J.E."/>
            <person name="Selbmann L."/>
        </authorList>
    </citation>
    <scope>NUCLEOTIDE SEQUENCE</scope>
    <source>
        <strain evidence="1">CCFEE 5810</strain>
    </source>
</reference>
<evidence type="ECO:0000313" key="1">
    <source>
        <dbReference type="EMBL" id="KAK5702800.1"/>
    </source>
</evidence>
<gene>
    <name evidence="1" type="ORF">LTR97_003746</name>
</gene>
<dbReference type="Proteomes" id="UP001310594">
    <property type="component" value="Unassembled WGS sequence"/>
</dbReference>